<feature type="transmembrane region" description="Helical" evidence="6">
    <location>
        <begin position="147"/>
        <end position="169"/>
    </location>
</feature>
<name>A0A9C6TQJ5_ARADU</name>
<keyword evidence="6" id="KW-0812">Transmembrane</keyword>
<dbReference type="Proteomes" id="UP000515211">
    <property type="component" value="Chromosome 3"/>
</dbReference>
<accession>A0A9C6TQJ5</accession>
<keyword evidence="8" id="KW-1185">Reference proteome</keyword>
<feature type="domain" description="GRF-type" evidence="7">
    <location>
        <begin position="45"/>
        <end position="88"/>
    </location>
</feature>
<dbReference type="GO" id="GO:0008270">
    <property type="term" value="F:zinc ion binding"/>
    <property type="evidence" value="ECO:0007669"/>
    <property type="project" value="UniProtKB-KW"/>
</dbReference>
<dbReference type="RefSeq" id="XP_052118611.1">
    <property type="nucleotide sequence ID" value="XM_052262651.1"/>
</dbReference>
<evidence type="ECO:0000313" key="8">
    <source>
        <dbReference type="Proteomes" id="UP000515211"/>
    </source>
</evidence>
<protein>
    <submittedName>
        <fullName evidence="9">Uncharacterized protein LOC127741481</fullName>
    </submittedName>
    <submittedName>
        <fullName evidence="10">Uncharacterized protein LOC127745620</fullName>
    </submittedName>
    <submittedName>
        <fullName evidence="11">Uncharacterized protein LOC127748340</fullName>
    </submittedName>
</protein>
<evidence type="ECO:0000256" key="4">
    <source>
        <dbReference type="PROSITE-ProRule" id="PRU01343"/>
    </source>
</evidence>
<dbReference type="RefSeq" id="XP_052114574.1">
    <property type="nucleotide sequence ID" value="XM_052258614.1"/>
</dbReference>
<evidence type="ECO:0000256" key="1">
    <source>
        <dbReference type="ARBA" id="ARBA00022723"/>
    </source>
</evidence>
<proteinExistence type="predicted"/>
<reference evidence="8" key="1">
    <citation type="journal article" date="2016" name="Nat. Genet.">
        <title>The genome sequences of Arachis duranensis and Arachis ipaensis, the diploid ancestors of cultivated peanut.</title>
        <authorList>
            <person name="Bertioli D.J."/>
            <person name="Cannon S.B."/>
            <person name="Froenicke L."/>
            <person name="Huang G."/>
            <person name="Farmer A.D."/>
            <person name="Cannon E.K."/>
            <person name="Liu X."/>
            <person name="Gao D."/>
            <person name="Clevenger J."/>
            <person name="Dash S."/>
            <person name="Ren L."/>
            <person name="Moretzsohn M.C."/>
            <person name="Shirasawa K."/>
            <person name="Huang W."/>
            <person name="Vidigal B."/>
            <person name="Abernathy B."/>
            <person name="Chu Y."/>
            <person name="Niederhuth C.E."/>
            <person name="Umale P."/>
            <person name="Araujo A.C."/>
            <person name="Kozik A."/>
            <person name="Kim K.D."/>
            <person name="Burow M.D."/>
            <person name="Varshney R.K."/>
            <person name="Wang X."/>
            <person name="Zhang X."/>
            <person name="Barkley N."/>
            <person name="Guimaraes P.M."/>
            <person name="Isobe S."/>
            <person name="Guo B."/>
            <person name="Liao B."/>
            <person name="Stalker H.T."/>
            <person name="Schmitz R.J."/>
            <person name="Scheffler B.E."/>
            <person name="Leal-Bertioli S.C."/>
            <person name="Xun X."/>
            <person name="Jackson S.A."/>
            <person name="Michelmore R."/>
            <person name="Ozias-Akins P."/>
        </authorList>
    </citation>
    <scope>NUCLEOTIDE SEQUENCE [LARGE SCALE GENOMIC DNA]</scope>
    <source>
        <strain evidence="8">cv. V14167</strain>
    </source>
</reference>
<dbReference type="KEGG" id="adu:127748340"/>
<keyword evidence="6" id="KW-1133">Transmembrane helix</keyword>
<evidence type="ECO:0000256" key="5">
    <source>
        <dbReference type="SAM" id="MobiDB-lite"/>
    </source>
</evidence>
<evidence type="ECO:0000256" key="6">
    <source>
        <dbReference type="SAM" id="Phobius"/>
    </source>
</evidence>
<evidence type="ECO:0000313" key="9">
    <source>
        <dbReference type="RefSeq" id="XP_052109991.1"/>
    </source>
</evidence>
<dbReference type="KEGG" id="adu:127745620"/>
<gene>
    <name evidence="11" type="primary">LOC127748340</name>
    <name evidence="9" type="synonym">LOC127741481</name>
    <name evidence="10" type="synonym">LOC127745620</name>
</gene>
<dbReference type="RefSeq" id="XP_052109991.1">
    <property type="nucleotide sequence ID" value="XM_052254031.1"/>
</dbReference>
<organism evidence="8 11">
    <name type="scientific">Arachis duranensis</name>
    <name type="common">Wild peanut</name>
    <dbReference type="NCBI Taxonomy" id="130453"/>
    <lineage>
        <taxon>Eukaryota</taxon>
        <taxon>Viridiplantae</taxon>
        <taxon>Streptophyta</taxon>
        <taxon>Embryophyta</taxon>
        <taxon>Tracheophyta</taxon>
        <taxon>Spermatophyta</taxon>
        <taxon>Magnoliopsida</taxon>
        <taxon>eudicotyledons</taxon>
        <taxon>Gunneridae</taxon>
        <taxon>Pentapetalae</taxon>
        <taxon>rosids</taxon>
        <taxon>fabids</taxon>
        <taxon>Fabales</taxon>
        <taxon>Fabaceae</taxon>
        <taxon>Papilionoideae</taxon>
        <taxon>50 kb inversion clade</taxon>
        <taxon>dalbergioids sensu lato</taxon>
        <taxon>Dalbergieae</taxon>
        <taxon>Pterocarpus clade</taxon>
        <taxon>Arachis</taxon>
    </lineage>
</organism>
<keyword evidence="1" id="KW-0479">Metal-binding</keyword>
<keyword evidence="2 4" id="KW-0863">Zinc-finger</keyword>
<dbReference type="InterPro" id="IPR010666">
    <property type="entry name" value="Znf_GRF"/>
</dbReference>
<dbReference type="Proteomes" id="UP000515211">
    <property type="component" value="Chromosome 9"/>
</dbReference>
<reference evidence="9 10" key="2">
    <citation type="submission" date="2025-04" db="UniProtKB">
        <authorList>
            <consortium name="RefSeq"/>
        </authorList>
    </citation>
    <scope>IDENTIFICATION</scope>
    <source>
        <tissue evidence="9 10">Whole plant</tissue>
    </source>
</reference>
<keyword evidence="6" id="KW-0472">Membrane</keyword>
<dbReference type="GeneID" id="127748340"/>
<evidence type="ECO:0000313" key="10">
    <source>
        <dbReference type="RefSeq" id="XP_052114574.1"/>
    </source>
</evidence>
<dbReference type="PROSITE" id="PS51999">
    <property type="entry name" value="ZF_GRF"/>
    <property type="match status" value="1"/>
</dbReference>
<sequence>MVHSEERGSTSNRRSGRDENESSWSLNVTGSVGSRWKKKWVAPECNCGIYAILFMSGTDMNPNRLFFRCPYFKTPTPHCKYFYWLDDYVASFNEDAAKTLLFGGLKLNQNHKEDHSSADDNKVRELEERLVGLEIHLKKARLNFSQIRCSSVGCVMLAFVAGIVVRNLFSGVV</sequence>
<feature type="region of interest" description="Disordered" evidence="5">
    <location>
        <begin position="1"/>
        <end position="25"/>
    </location>
</feature>
<evidence type="ECO:0000256" key="2">
    <source>
        <dbReference type="ARBA" id="ARBA00022771"/>
    </source>
</evidence>
<evidence type="ECO:0000259" key="7">
    <source>
        <dbReference type="PROSITE" id="PS51999"/>
    </source>
</evidence>
<dbReference type="Proteomes" id="UP000515211">
    <property type="component" value="Chromosome 6"/>
</dbReference>
<dbReference type="AlphaFoldDB" id="A0A9C6TQJ5"/>
<evidence type="ECO:0000256" key="3">
    <source>
        <dbReference type="ARBA" id="ARBA00022833"/>
    </source>
</evidence>
<dbReference type="KEGG" id="adu:127741481"/>
<evidence type="ECO:0000313" key="11">
    <source>
        <dbReference type="RefSeq" id="XP_052118611.1"/>
    </source>
</evidence>
<keyword evidence="3" id="KW-0862">Zinc</keyword>
<dbReference type="PANTHER" id="PTHR33248">
    <property type="entry name" value="ZINC ION-BINDING PROTEIN"/>
    <property type="match status" value="1"/>
</dbReference>